<keyword evidence="1" id="KW-0479">Metal-binding</keyword>
<feature type="region of interest" description="Disordered" evidence="4">
    <location>
        <begin position="1"/>
        <end position="21"/>
    </location>
</feature>
<proteinExistence type="predicted"/>
<dbReference type="PANTHER" id="PTHR22966">
    <property type="entry name" value="2-AMINOETHANETHIOL DIOXYGENASE"/>
    <property type="match status" value="1"/>
</dbReference>
<evidence type="ECO:0000313" key="5">
    <source>
        <dbReference type="EMBL" id="KAA0186292.1"/>
    </source>
</evidence>
<protein>
    <submittedName>
        <fullName evidence="5">2-aminoethanethiol dioxygenase</fullName>
    </submittedName>
</protein>
<dbReference type="GO" id="GO:0005739">
    <property type="term" value="C:mitochondrion"/>
    <property type="evidence" value="ECO:0007669"/>
    <property type="project" value="TreeGrafter"/>
</dbReference>
<gene>
    <name evidence="5" type="ORF">FBUS_03902</name>
</gene>
<keyword evidence="3" id="KW-0408">Iron</keyword>
<accession>A0A8E0RRQ7</accession>
<dbReference type="Gene3D" id="2.60.120.10">
    <property type="entry name" value="Jelly Rolls"/>
    <property type="match status" value="1"/>
</dbReference>
<evidence type="ECO:0000256" key="3">
    <source>
        <dbReference type="ARBA" id="ARBA00023004"/>
    </source>
</evidence>
<organism evidence="5 6">
    <name type="scientific">Fasciolopsis buskii</name>
    <dbReference type="NCBI Taxonomy" id="27845"/>
    <lineage>
        <taxon>Eukaryota</taxon>
        <taxon>Metazoa</taxon>
        <taxon>Spiralia</taxon>
        <taxon>Lophotrochozoa</taxon>
        <taxon>Platyhelminthes</taxon>
        <taxon>Trematoda</taxon>
        <taxon>Digenea</taxon>
        <taxon>Plagiorchiida</taxon>
        <taxon>Echinostomata</taxon>
        <taxon>Echinostomatoidea</taxon>
        <taxon>Fasciolidae</taxon>
        <taxon>Fasciolopsis</taxon>
    </lineage>
</organism>
<evidence type="ECO:0000256" key="4">
    <source>
        <dbReference type="SAM" id="MobiDB-lite"/>
    </source>
</evidence>
<keyword evidence="2" id="KW-0560">Oxidoreductase</keyword>
<dbReference type="AlphaFoldDB" id="A0A8E0RRQ7"/>
<keyword evidence="5" id="KW-0223">Dioxygenase</keyword>
<dbReference type="InterPro" id="IPR011051">
    <property type="entry name" value="RmlC_Cupin_sf"/>
</dbReference>
<dbReference type="PANTHER" id="PTHR22966:SF61">
    <property type="entry name" value="2-AMINOETHANETHIOL DIOXYGENASE"/>
    <property type="match status" value="1"/>
</dbReference>
<comment type="caution">
    <text evidence="5">The sequence shown here is derived from an EMBL/GenBank/DDBJ whole genome shotgun (WGS) entry which is preliminary data.</text>
</comment>
<dbReference type="Proteomes" id="UP000728185">
    <property type="component" value="Unassembled WGS sequence"/>
</dbReference>
<dbReference type="OrthoDB" id="271433at2759"/>
<dbReference type="SUPFAM" id="SSF51182">
    <property type="entry name" value="RmlC-like cupins"/>
    <property type="match status" value="1"/>
</dbReference>
<dbReference type="GO" id="GO:0016702">
    <property type="term" value="F:oxidoreductase activity, acting on single donors with incorporation of molecular oxygen, incorporation of two atoms of oxygen"/>
    <property type="evidence" value="ECO:0007669"/>
    <property type="project" value="InterPro"/>
</dbReference>
<evidence type="ECO:0000256" key="1">
    <source>
        <dbReference type="ARBA" id="ARBA00022723"/>
    </source>
</evidence>
<evidence type="ECO:0000256" key="2">
    <source>
        <dbReference type="ARBA" id="ARBA00023002"/>
    </source>
</evidence>
<reference evidence="5" key="1">
    <citation type="submission" date="2019-05" db="EMBL/GenBank/DDBJ databases">
        <title>Annotation for the trematode Fasciolopsis buski.</title>
        <authorList>
            <person name="Choi Y.-J."/>
        </authorList>
    </citation>
    <scope>NUCLEOTIDE SEQUENCE</scope>
    <source>
        <strain evidence="5">HT</strain>
        <tissue evidence="5">Whole worm</tissue>
    </source>
</reference>
<feature type="compositionally biased region" description="Polar residues" evidence="4">
    <location>
        <begin position="1"/>
        <end position="19"/>
    </location>
</feature>
<dbReference type="GO" id="GO:0046872">
    <property type="term" value="F:metal ion binding"/>
    <property type="evidence" value="ECO:0007669"/>
    <property type="project" value="UniProtKB-KW"/>
</dbReference>
<evidence type="ECO:0000313" key="6">
    <source>
        <dbReference type="Proteomes" id="UP000728185"/>
    </source>
</evidence>
<sequence>MVQNSPNHPSSSAPCNNSLPDALQRPLISARNLKPKDMGFDMSWVSDSQVYAAPVAYVHITGNEVFSMNIFILQPGSCIPLHDHPGMYGIPRVIYGSLRCRSFTPLQNLKPNHPAYP</sequence>
<dbReference type="Pfam" id="PF07847">
    <property type="entry name" value="PCO_ADO"/>
    <property type="match status" value="1"/>
</dbReference>
<dbReference type="InterPro" id="IPR014710">
    <property type="entry name" value="RmlC-like_jellyroll"/>
</dbReference>
<dbReference type="EMBL" id="LUCM01009850">
    <property type="protein sequence ID" value="KAA0186292.1"/>
    <property type="molecule type" value="Genomic_DNA"/>
</dbReference>
<keyword evidence="6" id="KW-1185">Reference proteome</keyword>
<name>A0A8E0RRQ7_9TREM</name>
<dbReference type="InterPro" id="IPR012864">
    <property type="entry name" value="PCO/ADO"/>
</dbReference>